<dbReference type="InterPro" id="IPR013783">
    <property type="entry name" value="Ig-like_fold"/>
</dbReference>
<gene>
    <name evidence="3" type="ORF">PCAL00307_LOCUS3282</name>
    <name evidence="4" type="ORF">PECAL_5P23780</name>
</gene>
<dbReference type="EMBL" id="HBIW01003994">
    <property type="protein sequence ID" value="CAE0687848.1"/>
    <property type="molecule type" value="Transcribed_RNA"/>
</dbReference>
<dbReference type="GO" id="GO:0005737">
    <property type="term" value="C:cytoplasm"/>
    <property type="evidence" value="ECO:0007669"/>
    <property type="project" value="TreeGrafter"/>
</dbReference>
<dbReference type="OrthoDB" id="2115465at2759"/>
<dbReference type="Pfam" id="PF23316">
    <property type="entry name" value="Ig_DLEC1_6th"/>
    <property type="match status" value="1"/>
</dbReference>
<name>A0A7S3ZMC5_9STRA</name>
<evidence type="ECO:0000313" key="4">
    <source>
        <dbReference type="EMBL" id="CAH0377858.1"/>
    </source>
</evidence>
<feature type="region of interest" description="Disordered" evidence="1">
    <location>
        <begin position="1"/>
        <end position="22"/>
    </location>
</feature>
<dbReference type="GO" id="GO:0005929">
    <property type="term" value="C:cilium"/>
    <property type="evidence" value="ECO:0007669"/>
    <property type="project" value="TreeGrafter"/>
</dbReference>
<dbReference type="GO" id="GO:0008285">
    <property type="term" value="P:negative regulation of cell population proliferation"/>
    <property type="evidence" value="ECO:0007669"/>
    <property type="project" value="InterPro"/>
</dbReference>
<evidence type="ECO:0000259" key="2">
    <source>
        <dbReference type="Pfam" id="PF23277"/>
    </source>
</evidence>
<evidence type="ECO:0000256" key="1">
    <source>
        <dbReference type="SAM" id="MobiDB-lite"/>
    </source>
</evidence>
<dbReference type="Gene3D" id="2.60.40.10">
    <property type="entry name" value="Immunoglobulins"/>
    <property type="match status" value="5"/>
</dbReference>
<feature type="region of interest" description="Disordered" evidence="1">
    <location>
        <begin position="296"/>
        <end position="317"/>
    </location>
</feature>
<reference evidence="4" key="2">
    <citation type="submission" date="2021-11" db="EMBL/GenBank/DDBJ databases">
        <authorList>
            <consortium name="Genoscope - CEA"/>
            <person name="William W."/>
        </authorList>
    </citation>
    <scope>NUCLEOTIDE SEQUENCE</scope>
</reference>
<dbReference type="InterPro" id="IPR059041">
    <property type="entry name" value="Ig_DLEC1_1"/>
</dbReference>
<evidence type="ECO:0000313" key="3">
    <source>
        <dbReference type="EMBL" id="CAE0687848.1"/>
    </source>
</evidence>
<proteinExistence type="predicted"/>
<reference evidence="3" key="1">
    <citation type="submission" date="2021-01" db="EMBL/GenBank/DDBJ databases">
        <authorList>
            <person name="Corre E."/>
            <person name="Pelletier E."/>
            <person name="Niang G."/>
            <person name="Scheremetjew M."/>
            <person name="Finn R."/>
            <person name="Kale V."/>
            <person name="Holt S."/>
            <person name="Cochrane G."/>
            <person name="Meng A."/>
            <person name="Brown T."/>
            <person name="Cohen L."/>
        </authorList>
    </citation>
    <scope>NUCLEOTIDE SEQUENCE</scope>
    <source>
        <strain evidence="3">CCMP1756</strain>
    </source>
</reference>
<feature type="compositionally biased region" description="Acidic residues" evidence="1">
    <location>
        <begin position="39"/>
        <end position="48"/>
    </location>
</feature>
<dbReference type="PANTHER" id="PTHR46348">
    <property type="entry name" value="DELETED IN LUNG AND ESOPHAGEAL CANCER PROTEIN 1"/>
    <property type="match status" value="1"/>
</dbReference>
<feature type="domain" description="Deleted in lung and esophageal cancer protein 1 Ig-like" evidence="2">
    <location>
        <begin position="362"/>
        <end position="450"/>
    </location>
</feature>
<dbReference type="InterPro" id="IPR033304">
    <property type="entry name" value="DLEC1"/>
</dbReference>
<accession>A0A7S3ZMC5</accession>
<sequence length="1779" mass="193415">MATTAAGAADEDAKKQAHDDAAVGSISHILRTLFRGLYEESEAPEEEAPGPAPAEAPACITDEASVASLRMELQTEPWFDPKQRGDPEATKALARKRALSIAKRLETQRTQADDLLQYMKVQTTKAKREDKDEEISLKKIGLIQNAHLPQHRSTLELHKGDMDQSGKFADALVTAEDLVEANRRDVAIQSGNYAQAGLTMPGPPLLEEDEPAYYKQTASFSKRCSKLLPISHGPNGGKATAEFVKTFLATTKSQGPALEEKVKQARKKRVDQMTGDEEWANDTILRGMRARQHFLRNPRYDPSSSNHNTRLTVRPPSPRMIGKDVYVEGDPMTIAFDATYAASQRTFEKTQAAVESHDLIAVEPASLFFRNHVPAQIYEQTLHIRNTSAISRRLRLLRPQSRYFKVARVKWPGGEDSGVLAPGMSVHALIKFAPDSLKDFEDRLVVVSEEGEVNISLTGKRDPPILDLPSVLDVGACLLGGVIEKTFRVTNSGGPGAFRLLDVCDRDVPEHLITYQEVRTGAFVVGPARFSLDTDQSMDVHVTFKPEEGRPSYDASFLLIDEEQHATTYSLKGRAEAIQVRVAGLDGVDLDSHGDYKPPSTLNFDSVCLGSSSVHALDLVNDGELSLSYEVRIDGASSFTYANGDGTIHSEQRSNVAVTYAPSANEASQAILRIMIKQIPRQAAGITSDEDVVDIEVYSCVLRGRGHLARLEIAPGAVAFPRAMYLGESVASNAVTVTNPTDSTVAWAFDDDQRITVDGSLVQDAPQASLVWLPSGGVLEPGQSVDTVATATGLEVGSYDVSCGLDIADQLSGETHEAGRVVVRGEVVQARIKFEVPEVDLGLIAVGGRKDYELKFTNTAPCGVDVEFQEVKDHLEAVVDDDDSVDEGATATVADTFVIDHDACALEFDPPLLRVPAKSQGSILVRCAAGKRPERLRSVVTCACNRAPPQYMSIRGEVQAPKVYLKETSVPLGVVYVGVPVERELTLVNLSNLSTKFKFERPGGSSPAFTLVFEPRSGELEAKQVLTISIKYTALTAGVVDEVLGCKVFGCALPLGFGLRATSKNAVLAYELLGEDQAPPPPLCDSNCVQLPDDVQLPLVPPLPSLNFGTDVPLFERRKMRIAVRNLSAIAAPFNFGCSKYAAEPLPPEKPRFANKILDDAHDVENTFQSEMGRTYVSKRLLQKQDAIVLKKGNGVAFAVEPSTGQLTPWGVTVVTVTAFNNMASLFNDTLSCEVETAPTASIPVSLAVIGCPLTFKQECAGLDLTLTKCKDPLLRFGQVTIGHPSPPEKHIKIRNDGPVDARISWRLVREGLENAERQFVECKLMATEDGVSTSIEWKEPEVYESPFTIKPISRVVKAHAEATFTMILPSESATGLPGRIASVAVADAEWVSKLQVSSHDSVEGETAKLTSLGALHVQQSMKSKLLKARKAPKVTAALKVCLDARIVEPSLRMEKASKDSNIRFRTWSTVEVPPVTLVKHAPKSLHRKTLLRNPLDVPVSCSLSLDGPFSLLRCFSTEFSYLGADCTSTIKLLPAQSMGVDILFEKPPLPVRIGDKPLPLEHLYRGDLNITFSTGQLQTIALKATVLSPTLVVQPAAHAFGVVRADKTSELLVFLSNPTEVEASWSLRHVPRAGRKNDGIDGDNARPDSVDDPSVFAFEHVAGVVAGPSLPLRSAAACVPKDFMRDARPLFAQTLTELSWKGAAVTSLAQSLTNDAAANPRAPKPVRVTFSPKRNVRYCSRFRFDVHHGESFDVVLQGAGSYEEDVLPRHVRVAGRNR</sequence>
<feature type="compositionally biased region" description="Polar residues" evidence="1">
    <location>
        <begin position="302"/>
        <end position="311"/>
    </location>
</feature>
<dbReference type="Proteomes" id="UP000789595">
    <property type="component" value="Unassembled WGS sequence"/>
</dbReference>
<organism evidence="3">
    <name type="scientific">Pelagomonas calceolata</name>
    <dbReference type="NCBI Taxonomy" id="35677"/>
    <lineage>
        <taxon>Eukaryota</taxon>
        <taxon>Sar</taxon>
        <taxon>Stramenopiles</taxon>
        <taxon>Ochrophyta</taxon>
        <taxon>Pelagophyceae</taxon>
        <taxon>Pelagomonadales</taxon>
        <taxon>Pelagomonadaceae</taxon>
        <taxon>Pelagomonas</taxon>
    </lineage>
</organism>
<feature type="region of interest" description="Disordered" evidence="1">
    <location>
        <begin position="37"/>
        <end position="56"/>
    </location>
</feature>
<evidence type="ECO:0000313" key="5">
    <source>
        <dbReference type="Proteomes" id="UP000789595"/>
    </source>
</evidence>
<keyword evidence="5" id="KW-1185">Reference proteome</keyword>
<feature type="compositionally biased region" description="Basic and acidic residues" evidence="1">
    <location>
        <begin position="11"/>
        <end position="21"/>
    </location>
</feature>
<dbReference type="EMBL" id="CAKKNE010000005">
    <property type="protein sequence ID" value="CAH0377858.1"/>
    <property type="molecule type" value="Genomic_DNA"/>
</dbReference>
<protein>
    <recommendedName>
        <fullName evidence="2">Deleted in lung and esophageal cancer protein 1 Ig-like domain-containing protein</fullName>
    </recommendedName>
</protein>
<dbReference type="GO" id="GO:0015631">
    <property type="term" value="F:tubulin binding"/>
    <property type="evidence" value="ECO:0007669"/>
    <property type="project" value="TreeGrafter"/>
</dbReference>
<dbReference type="Pfam" id="PF23277">
    <property type="entry name" value="Ig_Dlec1_1"/>
    <property type="match status" value="1"/>
</dbReference>
<dbReference type="PANTHER" id="PTHR46348:SF1">
    <property type="entry name" value="DELETED IN LUNG AND ESOPHAGEAL CANCER PROTEIN 1"/>
    <property type="match status" value="1"/>
</dbReference>